<accession>A0A8H6HLR0</accession>
<evidence type="ECO:0000313" key="1">
    <source>
        <dbReference type="EMBL" id="KAF6749346.1"/>
    </source>
</evidence>
<evidence type="ECO:0000313" key="2">
    <source>
        <dbReference type="EMBL" id="KAF6749349.1"/>
    </source>
</evidence>
<proteinExistence type="predicted"/>
<name>A0A8H6HLR0_9AGAR</name>
<comment type="caution">
    <text evidence="2">The sequence shown here is derived from an EMBL/GenBank/DDBJ whole genome shotgun (WGS) entry which is preliminary data.</text>
</comment>
<organism evidence="2 3">
    <name type="scientific">Ephemerocybe angulata</name>
    <dbReference type="NCBI Taxonomy" id="980116"/>
    <lineage>
        <taxon>Eukaryota</taxon>
        <taxon>Fungi</taxon>
        <taxon>Dikarya</taxon>
        <taxon>Basidiomycota</taxon>
        <taxon>Agaricomycotina</taxon>
        <taxon>Agaricomycetes</taxon>
        <taxon>Agaricomycetidae</taxon>
        <taxon>Agaricales</taxon>
        <taxon>Agaricineae</taxon>
        <taxon>Psathyrellaceae</taxon>
        <taxon>Ephemerocybe</taxon>
    </lineage>
</organism>
<sequence>MYSSTSFSLLYPTSLLAPILYPTHEDRIGRANYECRIALIYRLGRHHSTLAATPRFLELDTLRFGVPAPLYLASFRLRSEIHRDLAREPAATPRFPDFDISSLGVASTEISVQPWPLLGSAGVNYGNSASPQAIYLVRQAAAPHFPEFDALCLGVPGITHWHTYENSHPPAGTTEEYPATSIGGRSNIKFGTGSLSAAASSTLVIAVLQHPGPYSVHSHSQRLATRLPSALRRQHRSHPDVATDKVVIS</sequence>
<gene>
    <name evidence="1" type="ORF">DFP72DRAFT_852498</name>
    <name evidence="2" type="ORF">DFP72DRAFT_852500</name>
</gene>
<protein>
    <submittedName>
        <fullName evidence="2">Uncharacterized protein</fullName>
    </submittedName>
</protein>
<dbReference type="AlphaFoldDB" id="A0A8H6HLR0"/>
<dbReference type="Proteomes" id="UP000521943">
    <property type="component" value="Unassembled WGS sequence"/>
</dbReference>
<dbReference type="EMBL" id="JACGCI010000063">
    <property type="protein sequence ID" value="KAF6749346.1"/>
    <property type="molecule type" value="Genomic_DNA"/>
</dbReference>
<keyword evidence="3" id="KW-1185">Reference proteome</keyword>
<evidence type="ECO:0000313" key="3">
    <source>
        <dbReference type="Proteomes" id="UP000521943"/>
    </source>
</evidence>
<reference evidence="2 3" key="1">
    <citation type="submission" date="2020-07" db="EMBL/GenBank/DDBJ databases">
        <title>Comparative genomics of pyrophilous fungi reveals a link between fire events and developmental genes.</title>
        <authorList>
            <consortium name="DOE Joint Genome Institute"/>
            <person name="Steindorff A.S."/>
            <person name="Carver A."/>
            <person name="Calhoun S."/>
            <person name="Stillman K."/>
            <person name="Liu H."/>
            <person name="Lipzen A."/>
            <person name="Pangilinan J."/>
            <person name="Labutti K."/>
            <person name="Bruns T.D."/>
            <person name="Grigoriev I.V."/>
        </authorList>
    </citation>
    <scope>NUCLEOTIDE SEQUENCE [LARGE SCALE GENOMIC DNA]</scope>
    <source>
        <strain evidence="2 3">CBS 144469</strain>
    </source>
</reference>
<dbReference type="EMBL" id="JACGCI010000063">
    <property type="protein sequence ID" value="KAF6749349.1"/>
    <property type="molecule type" value="Genomic_DNA"/>
</dbReference>